<keyword evidence="1" id="KW-0813">Transport</keyword>
<dbReference type="GO" id="GO:0005524">
    <property type="term" value="F:ATP binding"/>
    <property type="evidence" value="ECO:0007669"/>
    <property type="project" value="UniProtKB-KW"/>
</dbReference>
<dbReference type="PANTHER" id="PTHR42781">
    <property type="entry name" value="SPERMIDINE/PUTRESCINE IMPORT ATP-BINDING PROTEIN POTA"/>
    <property type="match status" value="1"/>
</dbReference>
<dbReference type="PROSITE" id="PS50893">
    <property type="entry name" value="ABC_TRANSPORTER_2"/>
    <property type="match status" value="1"/>
</dbReference>
<keyword evidence="6" id="KW-1185">Reference proteome</keyword>
<comment type="caution">
    <text evidence="5">The sequence shown here is derived from an EMBL/GenBank/DDBJ whole genome shotgun (WGS) entry which is preliminary data.</text>
</comment>
<dbReference type="Gene3D" id="3.40.50.300">
    <property type="entry name" value="P-loop containing nucleotide triphosphate hydrolases"/>
    <property type="match status" value="1"/>
</dbReference>
<evidence type="ECO:0000256" key="1">
    <source>
        <dbReference type="ARBA" id="ARBA00022448"/>
    </source>
</evidence>
<evidence type="ECO:0000256" key="3">
    <source>
        <dbReference type="ARBA" id="ARBA00022840"/>
    </source>
</evidence>
<dbReference type="InterPro" id="IPR017871">
    <property type="entry name" value="ABC_transporter-like_CS"/>
</dbReference>
<name>A0A4Q0NZ74_9FLAO</name>
<evidence type="ECO:0000313" key="5">
    <source>
        <dbReference type="EMBL" id="RXG18001.1"/>
    </source>
</evidence>
<dbReference type="GO" id="GO:0016887">
    <property type="term" value="F:ATP hydrolysis activity"/>
    <property type="evidence" value="ECO:0007669"/>
    <property type="project" value="InterPro"/>
</dbReference>
<proteinExistence type="predicted"/>
<keyword evidence="2" id="KW-0547">Nucleotide-binding</keyword>
<dbReference type="InterPro" id="IPR003439">
    <property type="entry name" value="ABC_transporter-like_ATP-bd"/>
</dbReference>
<dbReference type="InterPro" id="IPR050093">
    <property type="entry name" value="ABC_SmlMolc_Importer"/>
</dbReference>
<evidence type="ECO:0000259" key="4">
    <source>
        <dbReference type="PROSITE" id="PS50893"/>
    </source>
</evidence>
<dbReference type="InterPro" id="IPR027417">
    <property type="entry name" value="P-loop_NTPase"/>
</dbReference>
<dbReference type="SMART" id="SM00382">
    <property type="entry name" value="AAA"/>
    <property type="match status" value="1"/>
</dbReference>
<evidence type="ECO:0000313" key="6">
    <source>
        <dbReference type="Proteomes" id="UP000289821"/>
    </source>
</evidence>
<dbReference type="InterPro" id="IPR003593">
    <property type="entry name" value="AAA+_ATPase"/>
</dbReference>
<dbReference type="AlphaFoldDB" id="A0A4Q0NZ74"/>
<accession>A0A4Q0NZ74</accession>
<dbReference type="Pfam" id="PF00005">
    <property type="entry name" value="ABC_tran"/>
    <property type="match status" value="1"/>
</dbReference>
<sequence length="308" mass="34963">MLKVNIDSFSYTEKTVLKNLNFSVEKGKHISILGESGCGKSTLLKIIYGLLHVEHGSIFWKEQELLGPDFNLVPGEPFIKYLAQDFDLMPFISVGDNIGKHLSRRFMQHRKERIAELLEVVDMTAFADVHVKLLSGGQKQRVALARAIAKEPELLLLDEPFSHIDNFRRNALRRNLYAYLKKEGITCITATHDSEEALSFSDEIKMMRDGTFIQTATPETLFQNPKDAYVASFFGDVNSLEIDGKTRLLMPHQLVVSKTETAIQAEVLKSYFKGSYYLVEALLNSRKIYFNASEDLGANKKIFFKIKA</sequence>
<dbReference type="EMBL" id="QOVI01000001">
    <property type="protein sequence ID" value="RXG18001.1"/>
    <property type="molecule type" value="Genomic_DNA"/>
</dbReference>
<reference evidence="5 6" key="1">
    <citation type="submission" date="2018-07" db="EMBL/GenBank/DDBJ databases">
        <title>Leeuwenhoekiella genomics.</title>
        <authorList>
            <person name="Tahon G."/>
            <person name="Willems A."/>
        </authorList>
    </citation>
    <scope>NUCLEOTIDE SEQUENCE [LARGE SCALE GENOMIC DNA]</scope>
    <source>
        <strain evidence="5 6">R-50232</strain>
    </source>
</reference>
<dbReference type="PANTHER" id="PTHR42781:SF8">
    <property type="entry name" value="BICARBONATE TRANSPORT ATP-BINDING PROTEIN CMPC"/>
    <property type="match status" value="1"/>
</dbReference>
<dbReference type="OrthoDB" id="9802264at2"/>
<evidence type="ECO:0000256" key="2">
    <source>
        <dbReference type="ARBA" id="ARBA00022741"/>
    </source>
</evidence>
<feature type="domain" description="ABC transporter" evidence="4">
    <location>
        <begin position="2"/>
        <end position="234"/>
    </location>
</feature>
<dbReference type="RefSeq" id="WP_128759593.1">
    <property type="nucleotide sequence ID" value="NZ_QOVI01000001.1"/>
</dbReference>
<dbReference type="Proteomes" id="UP000289821">
    <property type="component" value="Unassembled WGS sequence"/>
</dbReference>
<dbReference type="SUPFAM" id="SSF52540">
    <property type="entry name" value="P-loop containing nucleoside triphosphate hydrolases"/>
    <property type="match status" value="1"/>
</dbReference>
<keyword evidence="3" id="KW-0067">ATP-binding</keyword>
<protein>
    <submittedName>
        <fullName evidence="5">ABC-type Fe3+/spermidine/putrescine transport system ATPase subunit</fullName>
    </submittedName>
</protein>
<gene>
    <name evidence="5" type="ORF">DSM04_101187</name>
</gene>
<dbReference type="PROSITE" id="PS00211">
    <property type="entry name" value="ABC_TRANSPORTER_1"/>
    <property type="match status" value="1"/>
</dbReference>
<organism evidence="5 6">
    <name type="scientific">Leeuwenhoekiella aestuarii</name>
    <dbReference type="NCBI Taxonomy" id="2249426"/>
    <lineage>
        <taxon>Bacteria</taxon>
        <taxon>Pseudomonadati</taxon>
        <taxon>Bacteroidota</taxon>
        <taxon>Flavobacteriia</taxon>
        <taxon>Flavobacteriales</taxon>
        <taxon>Flavobacteriaceae</taxon>
        <taxon>Leeuwenhoekiella</taxon>
    </lineage>
</organism>